<dbReference type="Pfam" id="PF03372">
    <property type="entry name" value="Exo_endo_phos"/>
    <property type="match status" value="1"/>
</dbReference>
<evidence type="ECO:0000256" key="11">
    <source>
        <dbReference type="ARBA" id="ARBA00023098"/>
    </source>
</evidence>
<dbReference type="RefSeq" id="XP_060454115.1">
    <property type="nucleotide sequence ID" value="XM_060597197.1"/>
</dbReference>
<evidence type="ECO:0000256" key="3">
    <source>
        <dbReference type="ARBA" id="ARBA00004991"/>
    </source>
</evidence>
<dbReference type="GeneID" id="85492720"/>
<dbReference type="KEGG" id="ccac:CcaHIS019_0202110"/>
<dbReference type="InterPro" id="IPR036691">
    <property type="entry name" value="Endo/exonu/phosph_ase_sf"/>
</dbReference>
<evidence type="ECO:0000256" key="4">
    <source>
        <dbReference type="ARBA" id="ARBA00006335"/>
    </source>
</evidence>
<dbReference type="PANTHER" id="PTHR16320:SF24">
    <property type="entry name" value="PHOSPHODIESTERASE, PUTATIVE-RELATED"/>
    <property type="match status" value="1"/>
</dbReference>
<comment type="subcellular location">
    <subcellularLocation>
        <location evidence="1">Membrane</location>
        <topology evidence="1">Multi-pass membrane protein</topology>
    </subcellularLocation>
</comment>
<keyword evidence="5 13" id="KW-0812">Transmembrane</keyword>
<comment type="similarity">
    <text evidence="4">Belongs to the neutral sphingomyelinase family.</text>
</comment>
<protein>
    <recommendedName>
        <fullName evidence="14">Endonuclease/exonuclease/phosphatase domain-containing protein</fullName>
    </recommendedName>
</protein>
<sequence length="471" mass="51569">MPAKVIPHDVDVDVNDLRKPVGLFHRSAVNMELKILTFNFWGLAFLSKDRAPRLAALGSILARGEHDIVCLQELWIHDEYERLRQDIQGAYPYSRFFHTGALGSGLAIFSQHPITESHALPYSLSGMPHQVIQGDFYVNKAAARVAVRHPALGEIEVWNTHMHAAGEGGPDTVQAHRMAQAWQLATEVRRGTRGGRYVFAMGDFNSQPWSIPIALLRGYGGLRDSFLEAHPTANDPSPAGITATQALESAGMTCDSTLNTWSQGKPIPAHVTAAGGKRLDYIFYTPSAHETGLRCSSSKVVLTEHVPGREMSISDHFGLSSTFILSDEVHRPTPASQAPLLLDSESETSVIHPTPGGSVYELRRADSASDGAVRAALATIRAYGRLARQRTLRFTALMVACIIAAVGLAVGSAWQPKPWIQPIFTLLAFALGAFGATMLYVGWLWGRWERGLLDEVTDEMEEVLRASEESR</sequence>
<dbReference type="SUPFAM" id="SSF56219">
    <property type="entry name" value="DNase I-like"/>
    <property type="match status" value="1"/>
</dbReference>
<evidence type="ECO:0000256" key="9">
    <source>
        <dbReference type="ARBA" id="ARBA00022919"/>
    </source>
</evidence>
<organism evidence="15 16">
    <name type="scientific">Cutaneotrichosporon cavernicola</name>
    <dbReference type="NCBI Taxonomy" id="279322"/>
    <lineage>
        <taxon>Eukaryota</taxon>
        <taxon>Fungi</taxon>
        <taxon>Dikarya</taxon>
        <taxon>Basidiomycota</taxon>
        <taxon>Agaricomycotina</taxon>
        <taxon>Tremellomycetes</taxon>
        <taxon>Trichosporonales</taxon>
        <taxon>Trichosporonaceae</taxon>
        <taxon>Cutaneotrichosporon</taxon>
    </lineage>
</organism>
<evidence type="ECO:0000256" key="13">
    <source>
        <dbReference type="SAM" id="Phobius"/>
    </source>
</evidence>
<dbReference type="GO" id="GO:0046872">
    <property type="term" value="F:metal ion binding"/>
    <property type="evidence" value="ECO:0007669"/>
    <property type="project" value="UniProtKB-KW"/>
</dbReference>
<dbReference type="InterPro" id="IPR005135">
    <property type="entry name" value="Endo/exonuclease/phosphatase"/>
</dbReference>
<keyword evidence="10 13" id="KW-1133">Transmembrane helix</keyword>
<evidence type="ECO:0000256" key="1">
    <source>
        <dbReference type="ARBA" id="ARBA00004141"/>
    </source>
</evidence>
<feature type="domain" description="Endonuclease/exonuclease/phosphatase" evidence="14">
    <location>
        <begin position="36"/>
        <end position="316"/>
    </location>
</feature>
<evidence type="ECO:0000259" key="14">
    <source>
        <dbReference type="Pfam" id="PF03372"/>
    </source>
</evidence>
<reference evidence="15" key="1">
    <citation type="journal article" date="2023" name="BMC Genomics">
        <title>Chromosome-level genome assemblies of Cutaneotrichosporon spp. (Trichosporonales, Basidiomycota) reveal imbalanced evolution between nucleotide sequences and chromosome synteny.</title>
        <authorList>
            <person name="Kobayashi Y."/>
            <person name="Kayamori A."/>
            <person name="Aoki K."/>
            <person name="Shiwa Y."/>
            <person name="Matsutani M."/>
            <person name="Fujita N."/>
            <person name="Sugita T."/>
            <person name="Iwasaki W."/>
            <person name="Tanaka N."/>
            <person name="Takashima M."/>
        </authorList>
    </citation>
    <scope>NUCLEOTIDE SEQUENCE</scope>
    <source>
        <strain evidence="15">HIS019</strain>
    </source>
</reference>
<comment type="pathway">
    <text evidence="2">Lipid metabolism; sphingolipid metabolism.</text>
</comment>
<keyword evidence="7" id="KW-0378">Hydrolase</keyword>
<evidence type="ECO:0000256" key="5">
    <source>
        <dbReference type="ARBA" id="ARBA00022692"/>
    </source>
</evidence>
<dbReference type="InterPro" id="IPR038772">
    <property type="entry name" value="Sph/SMPD2-like"/>
</dbReference>
<feature type="transmembrane region" description="Helical" evidence="13">
    <location>
        <begin position="394"/>
        <end position="414"/>
    </location>
</feature>
<evidence type="ECO:0000256" key="8">
    <source>
        <dbReference type="ARBA" id="ARBA00022842"/>
    </source>
</evidence>
<accession>A0AA48KXZ8</accession>
<dbReference type="GO" id="GO:0016020">
    <property type="term" value="C:membrane"/>
    <property type="evidence" value="ECO:0007669"/>
    <property type="project" value="UniProtKB-SubCell"/>
</dbReference>
<gene>
    <name evidence="15" type="primary">ISC1</name>
    <name evidence="15" type="ORF">CcaverHIS019_0202110</name>
</gene>
<evidence type="ECO:0000256" key="12">
    <source>
        <dbReference type="ARBA" id="ARBA00023136"/>
    </source>
</evidence>
<dbReference type="GO" id="GO:0004767">
    <property type="term" value="F:sphingomyelin phosphodiesterase activity"/>
    <property type="evidence" value="ECO:0007669"/>
    <property type="project" value="InterPro"/>
</dbReference>
<dbReference type="Gene3D" id="3.60.10.10">
    <property type="entry name" value="Endonuclease/exonuclease/phosphatase"/>
    <property type="match status" value="1"/>
</dbReference>
<comment type="pathway">
    <text evidence="3">Sphingolipid metabolism.</text>
</comment>
<keyword evidence="16" id="KW-1185">Reference proteome</keyword>
<keyword evidence="11" id="KW-0443">Lipid metabolism</keyword>
<dbReference type="GO" id="GO:0006665">
    <property type="term" value="P:sphingolipid metabolic process"/>
    <property type="evidence" value="ECO:0007669"/>
    <property type="project" value="UniProtKB-KW"/>
</dbReference>
<evidence type="ECO:0000256" key="10">
    <source>
        <dbReference type="ARBA" id="ARBA00022989"/>
    </source>
</evidence>
<proteinExistence type="inferred from homology"/>
<dbReference type="EMBL" id="AP028213">
    <property type="protein sequence ID" value="BEI88849.1"/>
    <property type="molecule type" value="Genomic_DNA"/>
</dbReference>
<evidence type="ECO:0000313" key="15">
    <source>
        <dbReference type="EMBL" id="BEI88849.1"/>
    </source>
</evidence>
<evidence type="ECO:0000256" key="7">
    <source>
        <dbReference type="ARBA" id="ARBA00022801"/>
    </source>
</evidence>
<keyword evidence="12 13" id="KW-0472">Membrane</keyword>
<keyword evidence="8" id="KW-0460">Magnesium</keyword>
<name>A0AA48KXZ8_9TREE</name>
<dbReference type="Proteomes" id="UP001233271">
    <property type="component" value="Chromosome 2"/>
</dbReference>
<evidence type="ECO:0000256" key="2">
    <source>
        <dbReference type="ARBA" id="ARBA00004760"/>
    </source>
</evidence>
<keyword evidence="9" id="KW-0746">Sphingolipid metabolism</keyword>
<dbReference type="AlphaFoldDB" id="A0AA48KXZ8"/>
<keyword evidence="6" id="KW-0479">Metal-binding</keyword>
<feature type="transmembrane region" description="Helical" evidence="13">
    <location>
        <begin position="420"/>
        <end position="445"/>
    </location>
</feature>
<evidence type="ECO:0000313" key="16">
    <source>
        <dbReference type="Proteomes" id="UP001233271"/>
    </source>
</evidence>
<dbReference type="PANTHER" id="PTHR16320">
    <property type="entry name" value="SPHINGOMYELINASE FAMILY MEMBER"/>
    <property type="match status" value="1"/>
</dbReference>
<evidence type="ECO:0000256" key="6">
    <source>
        <dbReference type="ARBA" id="ARBA00022723"/>
    </source>
</evidence>